<organism evidence="1 2">
    <name type="scientific">Smallanthus sonchifolius</name>
    <dbReference type="NCBI Taxonomy" id="185202"/>
    <lineage>
        <taxon>Eukaryota</taxon>
        <taxon>Viridiplantae</taxon>
        <taxon>Streptophyta</taxon>
        <taxon>Embryophyta</taxon>
        <taxon>Tracheophyta</taxon>
        <taxon>Spermatophyta</taxon>
        <taxon>Magnoliopsida</taxon>
        <taxon>eudicotyledons</taxon>
        <taxon>Gunneridae</taxon>
        <taxon>Pentapetalae</taxon>
        <taxon>asterids</taxon>
        <taxon>campanulids</taxon>
        <taxon>Asterales</taxon>
        <taxon>Asteraceae</taxon>
        <taxon>Asteroideae</taxon>
        <taxon>Heliantheae alliance</taxon>
        <taxon>Millerieae</taxon>
        <taxon>Smallanthus</taxon>
    </lineage>
</organism>
<name>A0ACB9ED00_9ASTR</name>
<accession>A0ACB9ED00</accession>
<dbReference type="Proteomes" id="UP001056120">
    <property type="component" value="Linkage Group LG18"/>
</dbReference>
<keyword evidence="2" id="KW-1185">Reference proteome</keyword>
<gene>
    <name evidence="1" type="ORF">L1987_56386</name>
</gene>
<protein>
    <submittedName>
        <fullName evidence="1">Uncharacterized protein</fullName>
    </submittedName>
</protein>
<reference evidence="1 2" key="2">
    <citation type="journal article" date="2022" name="Mol. Ecol. Resour.">
        <title>The genomes of chicory, endive, great burdock and yacon provide insights into Asteraceae paleo-polyploidization history and plant inulin production.</title>
        <authorList>
            <person name="Fan W."/>
            <person name="Wang S."/>
            <person name="Wang H."/>
            <person name="Wang A."/>
            <person name="Jiang F."/>
            <person name="Liu H."/>
            <person name="Zhao H."/>
            <person name="Xu D."/>
            <person name="Zhang Y."/>
        </authorList>
    </citation>
    <scope>NUCLEOTIDE SEQUENCE [LARGE SCALE GENOMIC DNA]</scope>
    <source>
        <strain evidence="2">cv. Yunnan</strain>
        <tissue evidence="1">Leaves</tissue>
    </source>
</reference>
<comment type="caution">
    <text evidence="1">The sequence shown here is derived from an EMBL/GenBank/DDBJ whole genome shotgun (WGS) entry which is preliminary data.</text>
</comment>
<reference evidence="2" key="1">
    <citation type="journal article" date="2022" name="Mol. Ecol. Resour.">
        <title>The genomes of chicory, endive, great burdock and yacon provide insights into Asteraceae palaeo-polyploidization history and plant inulin production.</title>
        <authorList>
            <person name="Fan W."/>
            <person name="Wang S."/>
            <person name="Wang H."/>
            <person name="Wang A."/>
            <person name="Jiang F."/>
            <person name="Liu H."/>
            <person name="Zhao H."/>
            <person name="Xu D."/>
            <person name="Zhang Y."/>
        </authorList>
    </citation>
    <scope>NUCLEOTIDE SEQUENCE [LARGE SCALE GENOMIC DNA]</scope>
    <source>
        <strain evidence="2">cv. Yunnan</strain>
    </source>
</reference>
<sequence length="534" mass="59709">MMQIGATLPANNPHVFQARISGADCNYGSLLNPLGRACYTKSMMTMTTTTRSTRQHLSNLEKLLGTEPHVIVKEPEVDRRESSEQEPVSNREKGLLEGLNLPNIWPENKAAEEMSPRHLNRLQRLLSKNGVEYSPRNCLASRWREYHGSNNWSGLLDPLDENLRREMIRYGEFIQAAYHCFHSDPATSAEEAPSPRHVALPDRSYRVTKNLYATASVGLPKWVDKLAPGLDWMSQRTSCIGYVAVCDNQREISRMGRRDIVISLRGTATCLEWAENMRDLLVQVPGTKNPNYGQPKVECGFLSLYKTAGAHVPSLAESVVEEIKRLMNLYKGETLSITVTGHSLGAALALLVADDLSICAKDMPPIAVYTFGGPRVGNRGFTKRLSSQNVKVLRIVNSQDLITRVPGMFVSEELDKRIRESNVGNKVLNMLDNSMPWAYAHVGTELRVDTKSSPYLKPDADVACCHDLEAYLHLVDGFLASSCPFRANAKRSLVKLVSEQNSNMKKLYTSKAVPELKLNLEREVQFARSFSIES</sequence>
<proteinExistence type="predicted"/>
<evidence type="ECO:0000313" key="2">
    <source>
        <dbReference type="Proteomes" id="UP001056120"/>
    </source>
</evidence>
<evidence type="ECO:0000313" key="1">
    <source>
        <dbReference type="EMBL" id="KAI3756565.1"/>
    </source>
</evidence>
<dbReference type="EMBL" id="CM042035">
    <property type="protein sequence ID" value="KAI3756565.1"/>
    <property type="molecule type" value="Genomic_DNA"/>
</dbReference>